<dbReference type="Pfam" id="PF09830">
    <property type="entry name" value="ATP_transf"/>
    <property type="match status" value="1"/>
</dbReference>
<dbReference type="EMBL" id="CP003002">
    <property type="protein sequence ID" value="AEO55668.1"/>
    <property type="molecule type" value="Genomic_DNA"/>
</dbReference>
<sequence>MEPRLSEGYLLTQFDRLVEQGMVVYDRSYRTVVRSDKGLSFEFRILNGIAAKPQVSQDPTEHPSSRPSGCRPGGDITVSGYEIATISTTHLLTANKFPSARPHYLILTRDGFRRQHEPLDIHDLAAARHVISSLLPRRHLVIFNCGIDGGCSRMHKHMQVFPAPDDFTLWPDAAAEPELPFRFFMRRFRNGLPPPDDLLRTYRTLLRRAERAVGHAALEGEAAVPHNVMADRNWLVVVPRRSAGWDGLSTNAAGMLGMVWISSEDKLKAWLDRGPATVLARLGVPADVDCESTGRLS</sequence>
<dbReference type="Proteomes" id="UP000007322">
    <property type="component" value="Chromosome 1"/>
</dbReference>
<proteinExistence type="predicted"/>
<dbReference type="GO" id="GO:0005524">
    <property type="term" value="F:ATP binding"/>
    <property type="evidence" value="ECO:0007669"/>
    <property type="project" value="InterPro"/>
</dbReference>
<dbReference type="InterPro" id="IPR009163">
    <property type="entry name" value="Ap4A_phos1/2"/>
</dbReference>
<evidence type="ECO:0000256" key="1">
    <source>
        <dbReference type="SAM" id="MobiDB-lite"/>
    </source>
</evidence>
<dbReference type="InterPro" id="IPR036265">
    <property type="entry name" value="HIT-like_sf"/>
</dbReference>
<feature type="domain" description="Ap4A phosphorylase 1/2 N-terminal" evidence="3">
    <location>
        <begin position="34"/>
        <end position="164"/>
    </location>
</feature>
<protein>
    <submittedName>
        <fullName evidence="4">Uncharacterized protein</fullName>
    </submittedName>
</protein>
<dbReference type="GO" id="GO:0003877">
    <property type="term" value="F:ATP:ADP adenylyltransferase activity"/>
    <property type="evidence" value="ECO:0007669"/>
    <property type="project" value="InterPro"/>
</dbReference>
<evidence type="ECO:0000313" key="4">
    <source>
        <dbReference type="EMBL" id="AEO55668.1"/>
    </source>
</evidence>
<reference evidence="4 5" key="1">
    <citation type="journal article" date="2011" name="Nat. Biotechnol.">
        <title>Comparative genomic analysis of the thermophilic biomass-degrading fungi Myceliophthora thermophila and Thielavia terrestris.</title>
        <authorList>
            <person name="Berka R.M."/>
            <person name="Grigoriev I.V."/>
            <person name="Otillar R."/>
            <person name="Salamov A."/>
            <person name="Grimwood J."/>
            <person name="Reid I."/>
            <person name="Ishmael N."/>
            <person name="John T."/>
            <person name="Darmond C."/>
            <person name="Moisan M.-C."/>
            <person name="Henrissat B."/>
            <person name="Coutinho P.M."/>
            <person name="Lombard V."/>
            <person name="Natvig D.O."/>
            <person name="Lindquist E."/>
            <person name="Schmutz J."/>
            <person name="Lucas S."/>
            <person name="Harris P."/>
            <person name="Powlowski J."/>
            <person name="Bellemare A."/>
            <person name="Taylor D."/>
            <person name="Butler G."/>
            <person name="de Vries R.P."/>
            <person name="Allijn I.E."/>
            <person name="van den Brink J."/>
            <person name="Ushinsky S."/>
            <person name="Storms R."/>
            <person name="Powell A.J."/>
            <person name="Paulsen I.T."/>
            <person name="Elbourne L.D.H."/>
            <person name="Baker S.E."/>
            <person name="Magnuson J."/>
            <person name="LaBoissiere S."/>
            <person name="Clutterbuck A.J."/>
            <person name="Martinez D."/>
            <person name="Wogulis M."/>
            <person name="de Leon A.L."/>
            <person name="Rey M.W."/>
            <person name="Tsang A."/>
        </authorList>
    </citation>
    <scope>NUCLEOTIDE SEQUENCE [LARGE SCALE GENOMIC DNA]</scope>
    <source>
        <strain evidence="5">ATCC 42464 / BCRC 31852 / DSM 1799</strain>
    </source>
</reference>
<accession>G2PZI2</accession>
<evidence type="ECO:0000313" key="5">
    <source>
        <dbReference type="Proteomes" id="UP000007322"/>
    </source>
</evidence>
<gene>
    <name evidence="4" type="ORF">MYCTH_2054820</name>
</gene>
<dbReference type="InterPro" id="IPR045759">
    <property type="entry name" value="Ap4A_phos1/2_N"/>
</dbReference>
<organism evidence="4 5">
    <name type="scientific">Thermothelomyces thermophilus (strain ATCC 42464 / BCRC 31852 / DSM 1799)</name>
    <name type="common">Sporotrichum thermophile</name>
    <dbReference type="NCBI Taxonomy" id="573729"/>
    <lineage>
        <taxon>Eukaryota</taxon>
        <taxon>Fungi</taxon>
        <taxon>Dikarya</taxon>
        <taxon>Ascomycota</taxon>
        <taxon>Pezizomycotina</taxon>
        <taxon>Sordariomycetes</taxon>
        <taxon>Sordariomycetidae</taxon>
        <taxon>Sordariales</taxon>
        <taxon>Chaetomiaceae</taxon>
        <taxon>Thermothelomyces</taxon>
    </lineage>
</organism>
<dbReference type="PANTHER" id="PTHR38420:SF1">
    <property type="entry name" value="PUTATIVE (AFU_ORTHOLOGUE AFUA_5G14690)-RELATED"/>
    <property type="match status" value="1"/>
</dbReference>
<dbReference type="VEuPathDB" id="FungiDB:MYCTH_2054820"/>
<dbReference type="PANTHER" id="PTHR38420">
    <property type="entry name" value="AP-4-A PHOSPHORYLASE II"/>
    <property type="match status" value="1"/>
</dbReference>
<dbReference type="KEGG" id="mtm:MYCTH_2054820"/>
<name>G2PZI2_THET4</name>
<dbReference type="InterPro" id="IPR043171">
    <property type="entry name" value="Ap4A_phos1/2-like"/>
</dbReference>
<dbReference type="GO" id="GO:0009117">
    <property type="term" value="P:nucleotide metabolic process"/>
    <property type="evidence" value="ECO:0007669"/>
    <property type="project" value="InterPro"/>
</dbReference>
<dbReference type="HOGENOM" id="CLU_049915_0_0_1"/>
<dbReference type="GeneID" id="11508810"/>
<evidence type="ECO:0000259" key="2">
    <source>
        <dbReference type="Pfam" id="PF09830"/>
    </source>
</evidence>
<dbReference type="SUPFAM" id="SSF54197">
    <property type="entry name" value="HIT-like"/>
    <property type="match status" value="1"/>
</dbReference>
<dbReference type="RefSeq" id="XP_003660913.1">
    <property type="nucleotide sequence ID" value="XM_003660865.1"/>
</dbReference>
<keyword evidence="5" id="KW-1185">Reference proteome</keyword>
<dbReference type="Gene3D" id="3.30.428.70">
    <property type="match status" value="1"/>
</dbReference>
<dbReference type="Pfam" id="PF19327">
    <property type="entry name" value="Ap4A_phos_N"/>
    <property type="match status" value="1"/>
</dbReference>
<dbReference type="InterPro" id="IPR019200">
    <property type="entry name" value="ATP_adenylylTrfase_C"/>
</dbReference>
<dbReference type="OMA" id="GSDMFCP"/>
<feature type="domain" description="ATP adenylyltransferase C-terminal" evidence="2">
    <location>
        <begin position="177"/>
        <end position="285"/>
    </location>
</feature>
<dbReference type="AlphaFoldDB" id="G2PZI2"/>
<dbReference type="eggNOG" id="ENOG502QRAQ">
    <property type="taxonomic scope" value="Eukaryota"/>
</dbReference>
<feature type="region of interest" description="Disordered" evidence="1">
    <location>
        <begin position="54"/>
        <end position="73"/>
    </location>
</feature>
<dbReference type="InParanoid" id="G2PZI2"/>
<dbReference type="OrthoDB" id="10267950at2759"/>
<evidence type="ECO:0000259" key="3">
    <source>
        <dbReference type="Pfam" id="PF19327"/>
    </source>
</evidence>